<gene>
    <name evidence="1" type="ordered locus">Gura_2837</name>
</gene>
<dbReference type="HOGENOM" id="CLU_2154770_0_0_7"/>
<accession>A5G5E2</accession>
<dbReference type="Proteomes" id="UP000006695">
    <property type="component" value="Chromosome"/>
</dbReference>
<dbReference type="RefSeq" id="WP_011939684.1">
    <property type="nucleotide sequence ID" value="NC_009483.1"/>
</dbReference>
<keyword evidence="2" id="KW-1185">Reference proteome</keyword>
<dbReference type="KEGG" id="gur:Gura_2837"/>
<protein>
    <submittedName>
        <fullName evidence="1">Uncharacterized protein</fullName>
    </submittedName>
</protein>
<proteinExistence type="predicted"/>
<sequence length="111" mass="12445">MARVDGFKALAQDITASFDERMAVLASIKKDVHEMTDDVHRMLDDLHKERGEMASQLRQDLSKARYSMKKETSNLLKGFKKEHDDAIAAWGHLGSTMQAKRGGAARKSAKQ</sequence>
<dbReference type="STRING" id="351605.Gura_2837"/>
<organism evidence="1 2">
    <name type="scientific">Geotalea uraniireducens (strain Rf4)</name>
    <name type="common">Geobacter uraniireducens</name>
    <dbReference type="NCBI Taxonomy" id="351605"/>
    <lineage>
        <taxon>Bacteria</taxon>
        <taxon>Pseudomonadati</taxon>
        <taxon>Thermodesulfobacteriota</taxon>
        <taxon>Desulfuromonadia</taxon>
        <taxon>Geobacterales</taxon>
        <taxon>Geobacteraceae</taxon>
        <taxon>Geotalea</taxon>
    </lineage>
</organism>
<reference evidence="1 2" key="1">
    <citation type="submission" date="2007-05" db="EMBL/GenBank/DDBJ databases">
        <title>Complete sequence of Geobacter uraniireducens Rf4.</title>
        <authorList>
            <consortium name="US DOE Joint Genome Institute"/>
            <person name="Copeland A."/>
            <person name="Lucas S."/>
            <person name="Lapidus A."/>
            <person name="Barry K."/>
            <person name="Detter J.C."/>
            <person name="Glavina del Rio T."/>
            <person name="Hammon N."/>
            <person name="Israni S."/>
            <person name="Dalin E."/>
            <person name="Tice H."/>
            <person name="Pitluck S."/>
            <person name="Chertkov O."/>
            <person name="Brettin T."/>
            <person name="Bruce D."/>
            <person name="Han C."/>
            <person name="Schmutz J."/>
            <person name="Larimer F."/>
            <person name="Land M."/>
            <person name="Hauser L."/>
            <person name="Kyrpides N."/>
            <person name="Mikhailova N."/>
            <person name="Shelobolina E."/>
            <person name="Aklujkar M."/>
            <person name="Lovley D."/>
            <person name="Richardson P."/>
        </authorList>
    </citation>
    <scope>NUCLEOTIDE SEQUENCE [LARGE SCALE GENOMIC DNA]</scope>
    <source>
        <strain evidence="1 2">Rf4</strain>
    </source>
</reference>
<evidence type="ECO:0000313" key="1">
    <source>
        <dbReference type="EMBL" id="ABQ27010.1"/>
    </source>
</evidence>
<name>A5G5E2_GEOUR</name>
<evidence type="ECO:0000313" key="2">
    <source>
        <dbReference type="Proteomes" id="UP000006695"/>
    </source>
</evidence>
<dbReference type="EMBL" id="CP000698">
    <property type="protein sequence ID" value="ABQ27010.1"/>
    <property type="molecule type" value="Genomic_DNA"/>
</dbReference>
<dbReference type="AlphaFoldDB" id="A5G5E2"/>